<keyword evidence="2" id="KW-1185">Reference proteome</keyword>
<accession>A0A9P9XNT5</accession>
<name>A0A9P9XNT5_9PEZI</name>
<proteinExistence type="predicted"/>
<gene>
    <name evidence="1" type="ORF">CABS02_02201</name>
</gene>
<evidence type="ECO:0000313" key="2">
    <source>
        <dbReference type="Proteomes" id="UP001056436"/>
    </source>
</evidence>
<comment type="caution">
    <text evidence="1">The sequence shown here is derived from an EMBL/GenBank/DDBJ whole genome shotgun (WGS) entry which is preliminary data.</text>
</comment>
<evidence type="ECO:0000313" key="1">
    <source>
        <dbReference type="EMBL" id="KAI3557542.1"/>
    </source>
</evidence>
<reference evidence="1" key="1">
    <citation type="submission" date="2019-01" db="EMBL/GenBank/DDBJ databases">
        <title>Colletotrichum abscissum LGMF1257.</title>
        <authorList>
            <person name="Baroncelli R."/>
        </authorList>
    </citation>
    <scope>NUCLEOTIDE SEQUENCE</scope>
    <source>
        <strain evidence="1">Ca142</strain>
    </source>
</reference>
<dbReference type="AlphaFoldDB" id="A0A9P9XNT5"/>
<organism evidence="1 2">
    <name type="scientific">Colletotrichum abscissum</name>
    <dbReference type="NCBI Taxonomy" id="1671311"/>
    <lineage>
        <taxon>Eukaryota</taxon>
        <taxon>Fungi</taxon>
        <taxon>Dikarya</taxon>
        <taxon>Ascomycota</taxon>
        <taxon>Pezizomycotina</taxon>
        <taxon>Sordariomycetes</taxon>
        <taxon>Hypocreomycetidae</taxon>
        <taxon>Glomerellales</taxon>
        <taxon>Glomerellaceae</taxon>
        <taxon>Colletotrichum</taxon>
        <taxon>Colletotrichum acutatum species complex</taxon>
    </lineage>
</organism>
<sequence>MKALSLQVIWTTMGAASKLRLAGPIAQLPKYFSGPCNNPDQARPVESAEACKTLLQAPNEPQISLHLPVECRRGERI</sequence>
<dbReference type="EMBL" id="SDAQ01000007">
    <property type="protein sequence ID" value="KAI3557542.1"/>
    <property type="molecule type" value="Genomic_DNA"/>
</dbReference>
<protein>
    <submittedName>
        <fullName evidence="1">Uncharacterized protein</fullName>
    </submittedName>
</protein>
<dbReference type="Proteomes" id="UP001056436">
    <property type="component" value="Unassembled WGS sequence"/>
</dbReference>